<gene>
    <name evidence="1" type="ORF">GCM10011289_30250</name>
</gene>
<dbReference type="EMBL" id="BMYX01000020">
    <property type="protein sequence ID" value="GGY24582.1"/>
    <property type="molecule type" value="Genomic_DNA"/>
</dbReference>
<keyword evidence="2" id="KW-1185">Reference proteome</keyword>
<reference evidence="1" key="1">
    <citation type="journal article" date="2014" name="Int. J. Syst. Evol. Microbiol.">
        <title>Complete genome sequence of Corynebacterium casei LMG S-19264T (=DSM 44701T), isolated from a smear-ripened cheese.</title>
        <authorList>
            <consortium name="US DOE Joint Genome Institute (JGI-PGF)"/>
            <person name="Walter F."/>
            <person name="Albersmeier A."/>
            <person name="Kalinowski J."/>
            <person name="Ruckert C."/>
        </authorList>
    </citation>
    <scope>NUCLEOTIDE SEQUENCE</scope>
    <source>
        <strain evidence="1">KCTC 32182</strain>
    </source>
</reference>
<dbReference type="Gene3D" id="3.40.50.2000">
    <property type="entry name" value="Glycogen Phosphorylase B"/>
    <property type="match status" value="2"/>
</dbReference>
<reference evidence="1" key="2">
    <citation type="submission" date="2020-09" db="EMBL/GenBank/DDBJ databases">
        <authorList>
            <person name="Sun Q."/>
            <person name="Kim S."/>
        </authorList>
    </citation>
    <scope>NUCLEOTIDE SEQUENCE</scope>
    <source>
        <strain evidence="1">KCTC 32182</strain>
    </source>
</reference>
<dbReference type="SUPFAM" id="SSF53756">
    <property type="entry name" value="UDP-Glycosyltransferase/glycogen phosphorylase"/>
    <property type="match status" value="1"/>
</dbReference>
<protein>
    <submittedName>
        <fullName evidence="1">Uncharacterized protein</fullName>
    </submittedName>
</protein>
<accession>A0A918P644</accession>
<comment type="caution">
    <text evidence="1">The sequence shown here is derived from an EMBL/GenBank/DDBJ whole genome shotgun (WGS) entry which is preliminary data.</text>
</comment>
<dbReference type="Proteomes" id="UP000645257">
    <property type="component" value="Unassembled WGS sequence"/>
</dbReference>
<dbReference type="RefSeq" id="WP_189535851.1">
    <property type="nucleotide sequence ID" value="NZ_BMYX01000020.1"/>
</dbReference>
<organism evidence="1 2">
    <name type="scientific">Paludibacterium paludis</name>
    <dbReference type="NCBI Taxonomy" id="1225769"/>
    <lineage>
        <taxon>Bacteria</taxon>
        <taxon>Pseudomonadati</taxon>
        <taxon>Pseudomonadota</taxon>
        <taxon>Betaproteobacteria</taxon>
        <taxon>Neisseriales</taxon>
        <taxon>Chromobacteriaceae</taxon>
        <taxon>Paludibacterium</taxon>
    </lineage>
</organism>
<evidence type="ECO:0000313" key="1">
    <source>
        <dbReference type="EMBL" id="GGY24582.1"/>
    </source>
</evidence>
<evidence type="ECO:0000313" key="2">
    <source>
        <dbReference type="Proteomes" id="UP000645257"/>
    </source>
</evidence>
<dbReference type="AlphaFoldDB" id="A0A918P644"/>
<name>A0A918P644_9NEIS</name>
<sequence>MSCNRTVLIERYPDSFDRRQWGGIETAYWNLARVLPSCGVEAVWYTARECPTLASLARRAQEVRAAAVMPLVDHELFRTPQAAPAGLRRRTVRVWHDVSAISPRFSTLTGCDAHRPGSAAVCRAEAAAPSASAADVFFYEEAWTHCFPNRRYIPWAADHVPARDYHNPSGPLVLLAGKIPLDTLRPVVEACLARGLRLRVIFNNWSKLGLEAKTYFTALGLGEGHRVFDIYDIERDHERIFGGACAVLVLSHFHETFNFLAAEAVQLGVPVVAFVRSGATRRFASHLEEDGDGLIDWLDDGGLAALRPLPRSGWSWRDVGSAYAELLGCLEAEPAW</sequence>
<proteinExistence type="predicted"/>